<dbReference type="InterPro" id="IPR020550">
    <property type="entry name" value="Inositol_monophosphatase_CS"/>
</dbReference>
<keyword evidence="6 7" id="KW-0460">Magnesium</keyword>
<dbReference type="GO" id="GO:0046854">
    <property type="term" value="P:phosphatidylinositol phosphate biosynthetic process"/>
    <property type="evidence" value="ECO:0007669"/>
    <property type="project" value="InterPro"/>
</dbReference>
<feature type="binding site" evidence="7">
    <location>
        <position position="92"/>
    </location>
    <ligand>
        <name>Mg(2+)</name>
        <dbReference type="ChEBI" id="CHEBI:18420"/>
        <label>1</label>
        <note>catalytic</note>
    </ligand>
</feature>
<evidence type="ECO:0000256" key="5">
    <source>
        <dbReference type="ARBA" id="ARBA00022801"/>
    </source>
</evidence>
<dbReference type="GO" id="GO:0008934">
    <property type="term" value="F:inositol monophosphate 1-phosphatase activity"/>
    <property type="evidence" value="ECO:0007669"/>
    <property type="project" value="InterPro"/>
</dbReference>
<reference evidence="9" key="1">
    <citation type="submission" date="2021-04" db="EMBL/GenBank/DDBJ databases">
        <title>Genome based classification of Actinospica acidithermotolerans sp. nov., an actinobacterium isolated from an Indonesian hot spring.</title>
        <authorList>
            <person name="Kusuma A.B."/>
            <person name="Putra K.E."/>
            <person name="Nafisah S."/>
            <person name="Loh J."/>
            <person name="Nouioui I."/>
            <person name="Goodfellow M."/>
        </authorList>
    </citation>
    <scope>NUCLEOTIDE SEQUENCE</scope>
    <source>
        <strain evidence="9">MGRD01-02</strain>
    </source>
</reference>
<dbReference type="Pfam" id="PF00459">
    <property type="entry name" value="Inositol_P"/>
    <property type="match status" value="1"/>
</dbReference>
<evidence type="ECO:0000256" key="1">
    <source>
        <dbReference type="ARBA" id="ARBA00001033"/>
    </source>
</evidence>
<dbReference type="GO" id="GO:0046872">
    <property type="term" value="F:metal ion binding"/>
    <property type="evidence" value="ECO:0007669"/>
    <property type="project" value="UniProtKB-KW"/>
</dbReference>
<dbReference type="Gene3D" id="3.40.190.80">
    <property type="match status" value="1"/>
</dbReference>
<protein>
    <recommendedName>
        <fullName evidence="8">Inositol-1-monophosphatase</fullName>
        <ecNumber evidence="8">3.1.3.25</ecNumber>
    </recommendedName>
</protein>
<dbReference type="Proteomes" id="UP000676325">
    <property type="component" value="Unassembled WGS sequence"/>
</dbReference>
<dbReference type="InterPro" id="IPR033942">
    <property type="entry name" value="IMPase"/>
</dbReference>
<dbReference type="GO" id="GO:0007165">
    <property type="term" value="P:signal transduction"/>
    <property type="evidence" value="ECO:0007669"/>
    <property type="project" value="TreeGrafter"/>
</dbReference>
<dbReference type="PRINTS" id="PR00377">
    <property type="entry name" value="IMPHPHTASES"/>
</dbReference>
<evidence type="ECO:0000256" key="7">
    <source>
        <dbReference type="PIRSR" id="PIRSR600760-2"/>
    </source>
</evidence>
<evidence type="ECO:0000256" key="8">
    <source>
        <dbReference type="RuleBase" id="RU364068"/>
    </source>
</evidence>
<comment type="cofactor">
    <cofactor evidence="2 7 8">
        <name>Mg(2+)</name>
        <dbReference type="ChEBI" id="CHEBI:18420"/>
    </cofactor>
</comment>
<feature type="binding site" evidence="7">
    <location>
        <position position="91"/>
    </location>
    <ligand>
        <name>Mg(2+)</name>
        <dbReference type="ChEBI" id="CHEBI:18420"/>
        <label>1</label>
        <note>catalytic</note>
    </ligand>
</feature>
<dbReference type="RefSeq" id="WP_212520873.1">
    <property type="nucleotide sequence ID" value="NZ_JAGSOH010000098.1"/>
</dbReference>
<name>A0A941IJQ9_9ACTN</name>
<dbReference type="EC" id="3.1.3.25" evidence="8"/>
<evidence type="ECO:0000313" key="9">
    <source>
        <dbReference type="EMBL" id="MBR7829739.1"/>
    </source>
</evidence>
<dbReference type="CDD" id="cd01639">
    <property type="entry name" value="IMPase"/>
    <property type="match status" value="1"/>
</dbReference>
<evidence type="ECO:0000256" key="3">
    <source>
        <dbReference type="ARBA" id="ARBA00009759"/>
    </source>
</evidence>
<dbReference type="Gene3D" id="3.30.540.10">
    <property type="entry name" value="Fructose-1,6-Bisphosphatase, subunit A, domain 1"/>
    <property type="match status" value="1"/>
</dbReference>
<keyword evidence="10" id="KW-1185">Reference proteome</keyword>
<dbReference type="PANTHER" id="PTHR20854:SF4">
    <property type="entry name" value="INOSITOL-1-MONOPHOSPHATASE-RELATED"/>
    <property type="match status" value="1"/>
</dbReference>
<dbReference type="PROSITE" id="PS00630">
    <property type="entry name" value="IMP_2"/>
    <property type="match status" value="1"/>
</dbReference>
<comment type="caution">
    <text evidence="9">The sequence shown here is derived from an EMBL/GenBank/DDBJ whole genome shotgun (WGS) entry which is preliminary data.</text>
</comment>
<evidence type="ECO:0000256" key="4">
    <source>
        <dbReference type="ARBA" id="ARBA00022723"/>
    </source>
</evidence>
<feature type="binding site" evidence="7">
    <location>
        <position position="89"/>
    </location>
    <ligand>
        <name>Mg(2+)</name>
        <dbReference type="ChEBI" id="CHEBI:18420"/>
        <label>1</label>
        <note>catalytic</note>
    </ligand>
</feature>
<sequence>MTESVTARELLEIGRAAAAEAGKLLVEGRPADLGVAQTKSSPTDVVTEMDTAAELAIRAAIRRYRPEDGFLGEEGGSEAGTSGVRWIVDPIDGTVNYLYGRPAWAVSIAAEADGETVAGVVLAPQLGEEFTGVRGEGSWLGVRRLRVAEPEGLAKALVATGFGYQARRREVQGRIVAGLIGQVRDIRRGGSAALDLCFVAAGRADGYFERGTNPWDHAAGALIAQEAGARVEGFHGAPASEAMVLAAGTALFPALHDALAALGADDRDY</sequence>
<proteinExistence type="inferred from homology"/>
<dbReference type="EMBL" id="JAGSOH010000098">
    <property type="protein sequence ID" value="MBR7829739.1"/>
    <property type="molecule type" value="Genomic_DNA"/>
</dbReference>
<organism evidence="9 10">
    <name type="scientific">Actinospica acidithermotolerans</name>
    <dbReference type="NCBI Taxonomy" id="2828514"/>
    <lineage>
        <taxon>Bacteria</taxon>
        <taxon>Bacillati</taxon>
        <taxon>Actinomycetota</taxon>
        <taxon>Actinomycetes</taxon>
        <taxon>Catenulisporales</taxon>
        <taxon>Actinospicaceae</taxon>
        <taxon>Actinospica</taxon>
    </lineage>
</organism>
<evidence type="ECO:0000313" key="10">
    <source>
        <dbReference type="Proteomes" id="UP000676325"/>
    </source>
</evidence>
<dbReference type="PROSITE" id="PS00629">
    <property type="entry name" value="IMP_1"/>
    <property type="match status" value="1"/>
</dbReference>
<evidence type="ECO:0000256" key="6">
    <source>
        <dbReference type="ARBA" id="ARBA00022842"/>
    </source>
</evidence>
<dbReference type="PANTHER" id="PTHR20854">
    <property type="entry name" value="INOSITOL MONOPHOSPHATASE"/>
    <property type="match status" value="1"/>
</dbReference>
<comment type="catalytic activity">
    <reaction evidence="1 8">
        <text>a myo-inositol phosphate + H2O = myo-inositol + phosphate</text>
        <dbReference type="Rhea" id="RHEA:24056"/>
        <dbReference type="ChEBI" id="CHEBI:15377"/>
        <dbReference type="ChEBI" id="CHEBI:17268"/>
        <dbReference type="ChEBI" id="CHEBI:43474"/>
        <dbReference type="ChEBI" id="CHEBI:84139"/>
        <dbReference type="EC" id="3.1.3.25"/>
    </reaction>
</comment>
<dbReference type="SUPFAM" id="SSF56655">
    <property type="entry name" value="Carbohydrate phosphatase"/>
    <property type="match status" value="1"/>
</dbReference>
<dbReference type="InterPro" id="IPR000760">
    <property type="entry name" value="Inositol_monophosphatase-like"/>
</dbReference>
<comment type="similarity">
    <text evidence="3 8">Belongs to the inositol monophosphatase superfamily.</text>
</comment>
<evidence type="ECO:0000256" key="2">
    <source>
        <dbReference type="ARBA" id="ARBA00001946"/>
    </source>
</evidence>
<gene>
    <name evidence="9" type="ORF">KDK95_25770</name>
</gene>
<feature type="binding site" evidence="7">
    <location>
        <position position="216"/>
    </location>
    <ligand>
        <name>Mg(2+)</name>
        <dbReference type="ChEBI" id="CHEBI:18420"/>
        <label>1</label>
        <note>catalytic</note>
    </ligand>
</feature>
<keyword evidence="5 8" id="KW-0378">Hydrolase</keyword>
<dbReference type="GO" id="GO:0006020">
    <property type="term" value="P:inositol metabolic process"/>
    <property type="evidence" value="ECO:0007669"/>
    <property type="project" value="TreeGrafter"/>
</dbReference>
<dbReference type="AlphaFoldDB" id="A0A941IJQ9"/>
<dbReference type="InterPro" id="IPR020583">
    <property type="entry name" value="Inositol_monoP_metal-BS"/>
</dbReference>
<accession>A0A941IJQ9</accession>
<feature type="binding site" evidence="7">
    <location>
        <position position="73"/>
    </location>
    <ligand>
        <name>Mg(2+)</name>
        <dbReference type="ChEBI" id="CHEBI:18420"/>
        <label>1</label>
        <note>catalytic</note>
    </ligand>
</feature>
<keyword evidence="4 7" id="KW-0479">Metal-binding</keyword>